<dbReference type="AlphaFoldDB" id="A0A419S9V1"/>
<proteinExistence type="predicted"/>
<dbReference type="Proteomes" id="UP000283433">
    <property type="component" value="Unassembled WGS sequence"/>
</dbReference>
<evidence type="ECO:0000256" key="3">
    <source>
        <dbReference type="ARBA" id="ARBA00022989"/>
    </source>
</evidence>
<feature type="transmembrane region" description="Helical" evidence="5">
    <location>
        <begin position="451"/>
        <end position="467"/>
    </location>
</feature>
<evidence type="ECO:0000256" key="2">
    <source>
        <dbReference type="ARBA" id="ARBA00022692"/>
    </source>
</evidence>
<feature type="transmembrane region" description="Helical" evidence="5">
    <location>
        <begin position="7"/>
        <end position="24"/>
    </location>
</feature>
<evidence type="ECO:0000313" key="7">
    <source>
        <dbReference type="EMBL" id="RKD18955.1"/>
    </source>
</evidence>
<dbReference type="PANTHER" id="PTHR37422">
    <property type="entry name" value="TEICHURONIC ACID BIOSYNTHESIS PROTEIN TUAE"/>
    <property type="match status" value="1"/>
</dbReference>
<evidence type="ECO:0000256" key="5">
    <source>
        <dbReference type="SAM" id="Phobius"/>
    </source>
</evidence>
<feature type="transmembrane region" description="Helical" evidence="5">
    <location>
        <begin position="30"/>
        <end position="48"/>
    </location>
</feature>
<accession>A0A419S9V1</accession>
<keyword evidence="3 5" id="KW-1133">Transmembrane helix</keyword>
<dbReference type="GO" id="GO:0016020">
    <property type="term" value="C:membrane"/>
    <property type="evidence" value="ECO:0007669"/>
    <property type="project" value="UniProtKB-SubCell"/>
</dbReference>
<reference evidence="7 8" key="1">
    <citation type="submission" date="2016-07" db="EMBL/GenBank/DDBJ databases">
        <title>Genome of Pelobium manganitolerans.</title>
        <authorList>
            <person name="Wu S."/>
            <person name="Wang G."/>
        </authorList>
    </citation>
    <scope>NUCLEOTIDE SEQUENCE [LARGE SCALE GENOMIC DNA]</scope>
    <source>
        <strain evidence="7 8">YS-25</strain>
    </source>
</reference>
<keyword evidence="4 5" id="KW-0472">Membrane</keyword>
<evidence type="ECO:0000259" key="6">
    <source>
        <dbReference type="Pfam" id="PF04932"/>
    </source>
</evidence>
<dbReference type="OrthoDB" id="871774at2"/>
<dbReference type="PANTHER" id="PTHR37422:SF13">
    <property type="entry name" value="LIPOPOLYSACCHARIDE BIOSYNTHESIS PROTEIN PA4999-RELATED"/>
    <property type="match status" value="1"/>
</dbReference>
<gene>
    <name evidence="7" type="ORF">BCY91_13830</name>
</gene>
<keyword evidence="2 5" id="KW-0812">Transmembrane</keyword>
<protein>
    <recommendedName>
        <fullName evidence="6">O-antigen ligase-related domain-containing protein</fullName>
    </recommendedName>
</protein>
<feature type="domain" description="O-antigen ligase-related" evidence="6">
    <location>
        <begin position="239"/>
        <end position="399"/>
    </location>
</feature>
<name>A0A419S9V1_9SPHI</name>
<feature type="transmembrane region" description="Helical" evidence="5">
    <location>
        <begin position="392"/>
        <end position="410"/>
    </location>
</feature>
<feature type="transmembrane region" description="Helical" evidence="5">
    <location>
        <begin position="229"/>
        <end position="248"/>
    </location>
</feature>
<feature type="transmembrane region" description="Helical" evidence="5">
    <location>
        <begin position="203"/>
        <end position="222"/>
    </location>
</feature>
<comment type="caution">
    <text evidence="7">The sequence shown here is derived from an EMBL/GenBank/DDBJ whole genome shotgun (WGS) entry which is preliminary data.</text>
</comment>
<evidence type="ECO:0000256" key="1">
    <source>
        <dbReference type="ARBA" id="ARBA00004141"/>
    </source>
</evidence>
<dbReference type="InterPro" id="IPR051533">
    <property type="entry name" value="WaaL-like"/>
</dbReference>
<comment type="subcellular location">
    <subcellularLocation>
        <location evidence="1">Membrane</location>
        <topology evidence="1">Multi-pass membrane protein</topology>
    </subcellularLocation>
</comment>
<evidence type="ECO:0000256" key="4">
    <source>
        <dbReference type="ARBA" id="ARBA00023136"/>
    </source>
</evidence>
<keyword evidence="8" id="KW-1185">Reference proteome</keyword>
<feature type="transmembrane region" description="Helical" evidence="5">
    <location>
        <begin position="422"/>
        <end position="439"/>
    </location>
</feature>
<feature type="transmembrane region" description="Helical" evidence="5">
    <location>
        <begin position="137"/>
        <end position="156"/>
    </location>
</feature>
<feature type="transmembrane region" description="Helical" evidence="5">
    <location>
        <begin position="110"/>
        <end position="131"/>
    </location>
</feature>
<dbReference type="Pfam" id="PF04932">
    <property type="entry name" value="Wzy_C"/>
    <property type="match status" value="1"/>
</dbReference>
<organism evidence="7 8">
    <name type="scientific">Pelobium manganitolerans</name>
    <dbReference type="NCBI Taxonomy" id="1842495"/>
    <lineage>
        <taxon>Bacteria</taxon>
        <taxon>Pseudomonadati</taxon>
        <taxon>Bacteroidota</taxon>
        <taxon>Sphingobacteriia</taxon>
        <taxon>Sphingobacteriales</taxon>
        <taxon>Sphingobacteriaceae</taxon>
        <taxon>Pelobium</taxon>
    </lineage>
</organism>
<feature type="transmembrane region" description="Helical" evidence="5">
    <location>
        <begin position="254"/>
        <end position="271"/>
    </location>
</feature>
<dbReference type="EMBL" id="MBTA01000003">
    <property type="protein sequence ID" value="RKD18955.1"/>
    <property type="molecule type" value="Genomic_DNA"/>
</dbReference>
<evidence type="ECO:0000313" key="8">
    <source>
        <dbReference type="Proteomes" id="UP000283433"/>
    </source>
</evidence>
<feature type="transmembrane region" description="Helical" evidence="5">
    <location>
        <begin position="278"/>
        <end position="297"/>
    </location>
</feature>
<feature type="transmembrane region" description="Helical" evidence="5">
    <location>
        <begin position="163"/>
        <end position="183"/>
    </location>
</feature>
<dbReference type="InterPro" id="IPR007016">
    <property type="entry name" value="O-antigen_ligase-rel_domated"/>
</dbReference>
<dbReference type="RefSeq" id="WP_120180598.1">
    <property type="nucleotide sequence ID" value="NZ_MBTA01000003.1"/>
</dbReference>
<sequence length="480" mass="54493">MFGFKPVHQLYFFSAIALLLIAFLTWGQPGYTIAIVPALLAVLTLFTFSNSNAFLLVAFCTPFSVKLLFGDAGINVPNEPLMLFFLLLFIFKLVKNWEQLKPIITHPLSLIVLLNLSWICITSVTSVLPLISFKFLLARVWSVVFAFYWGAIVFAQTRNIKRFFMAYGAGLCLVIIYTTLNHASTGFSQAKSMLVMHPFMDDHTVYSAVCAMVLVFCAVILLRQYRNLSFLGFWFFVAICMLCLLGVAFSYSRAAALSLVFVLGFYLLLRWRMSFKSLAGLVTIAVILTTVFSRQIYQEVKFNRAVSGKNLATDIRSISNVKTDESNVERINRWESGYRMFLEKPWLGFGPGTYMFTYSPYQKAHEMTSISTTHGNMGNMHSEYFGPLVESGVLGLLITLLLFFTFLRISMRIYYQSINRDIKTLCLAVLLAMVSYFFHGLLNNFLDQDKVAVLFWAMMGMVVALDLKETTRARNITISN</sequence>